<comment type="function">
    <text evidence="11">Mitochondrial intermembrane chaperone that participates in the import and insertion of some multi-pass transmembrane proteins into the mitochondrial inner membrane. Also required for the transfer of beta-barrel precursors from the TOM complex to the sorting and assembly machinery (SAM complex) of the outer membrane. Acts as a chaperone-like protein that protects the hydrophobic precursors from aggregation and guide them through the mitochondrial intermembrane space.</text>
</comment>
<dbReference type="PANTHER" id="PTHR11038">
    <property type="entry name" value="MITOCHONDRIAL IMPORT INNER MEMBRANE TRANSLOCASE SUBUNIT TIM10"/>
    <property type="match status" value="1"/>
</dbReference>
<evidence type="ECO:0000256" key="8">
    <source>
        <dbReference type="ARBA" id="ARBA00023128"/>
    </source>
</evidence>
<comment type="subunit">
    <text evidence="11">Heterohexamer.</text>
</comment>
<keyword evidence="6 11" id="KW-0653">Protein transport</keyword>
<comment type="similarity">
    <text evidence="1 11">Belongs to the small Tim family.</text>
</comment>
<keyword evidence="5" id="KW-0862">Zinc</keyword>
<evidence type="ECO:0000256" key="1">
    <source>
        <dbReference type="ARBA" id="ARBA00006720"/>
    </source>
</evidence>
<keyword evidence="7 11" id="KW-0811">Translocation</keyword>
<evidence type="ECO:0000256" key="5">
    <source>
        <dbReference type="ARBA" id="ARBA00022833"/>
    </source>
</evidence>
<evidence type="ECO:0000256" key="9">
    <source>
        <dbReference type="ARBA" id="ARBA00023136"/>
    </source>
</evidence>
<evidence type="ECO:0000256" key="10">
    <source>
        <dbReference type="ARBA" id="ARBA00023157"/>
    </source>
</evidence>
<organism evidence="13 14">
    <name type="scientific">Kluyveromyces dobzhanskii CBS 2104</name>
    <dbReference type="NCBI Taxonomy" id="1427455"/>
    <lineage>
        <taxon>Eukaryota</taxon>
        <taxon>Fungi</taxon>
        <taxon>Dikarya</taxon>
        <taxon>Ascomycota</taxon>
        <taxon>Saccharomycotina</taxon>
        <taxon>Saccharomycetes</taxon>
        <taxon>Saccharomycetales</taxon>
        <taxon>Saccharomycetaceae</taxon>
        <taxon>Kluyveromyces</taxon>
    </lineage>
</organism>
<keyword evidence="11" id="KW-0143">Chaperone</keyword>
<keyword evidence="4 11" id="KW-0999">Mitochondrion inner membrane</keyword>
<evidence type="ECO:0000256" key="2">
    <source>
        <dbReference type="ARBA" id="ARBA00022448"/>
    </source>
</evidence>
<dbReference type="Gene3D" id="1.10.287.810">
    <property type="entry name" value="Mitochondrial import inner membrane translocase subunit tim13 like domains"/>
    <property type="match status" value="1"/>
</dbReference>
<keyword evidence="3" id="KW-0479">Metal-binding</keyword>
<evidence type="ECO:0000256" key="4">
    <source>
        <dbReference type="ARBA" id="ARBA00022792"/>
    </source>
</evidence>
<keyword evidence="2 11" id="KW-0813">Transport</keyword>
<reference evidence="13 14" key="1">
    <citation type="submission" date="2014-03" db="EMBL/GenBank/DDBJ databases">
        <title>The genome of Kluyveromyces dobzhanskii.</title>
        <authorList>
            <person name="Nystedt B."/>
            <person name="Astrom S."/>
        </authorList>
    </citation>
    <scope>NUCLEOTIDE SEQUENCE [LARGE SCALE GENOMIC DNA]</scope>
    <source>
        <strain evidence="13 14">CBS 2104</strain>
    </source>
</reference>
<dbReference type="OrthoDB" id="274922at2759"/>
<comment type="caution">
    <text evidence="13">The sequence shown here is derived from an EMBL/GenBank/DDBJ whole genome shotgun (WGS) entry which is preliminary data.</text>
</comment>
<evidence type="ECO:0000313" key="14">
    <source>
        <dbReference type="Proteomes" id="UP000031516"/>
    </source>
</evidence>
<feature type="domain" description="Tim10-like" evidence="12">
    <location>
        <begin position="21"/>
        <end position="77"/>
    </location>
</feature>
<dbReference type="AlphaFoldDB" id="A0A0A8L347"/>
<dbReference type="Proteomes" id="UP000031516">
    <property type="component" value="Unassembled WGS sequence"/>
</dbReference>
<dbReference type="InterPro" id="IPR035427">
    <property type="entry name" value="Tim10-like_dom_sf"/>
</dbReference>
<dbReference type="Pfam" id="PF02953">
    <property type="entry name" value="zf-Tim10_DDP"/>
    <property type="match status" value="1"/>
</dbReference>
<proteinExistence type="inferred from homology"/>
<keyword evidence="14" id="KW-1185">Reference proteome</keyword>
<dbReference type="GO" id="GO:0015031">
    <property type="term" value="P:protein transport"/>
    <property type="evidence" value="ECO:0007669"/>
    <property type="project" value="UniProtKB-KW"/>
</dbReference>
<evidence type="ECO:0000313" key="13">
    <source>
        <dbReference type="EMBL" id="CDO92558.1"/>
    </source>
</evidence>
<gene>
    <name evidence="13" type="ORF">KLDO_g875</name>
</gene>
<keyword evidence="8 11" id="KW-0496">Mitochondrion</keyword>
<dbReference type="SUPFAM" id="SSF144122">
    <property type="entry name" value="Tim10-like"/>
    <property type="match status" value="1"/>
</dbReference>
<dbReference type="GO" id="GO:0045039">
    <property type="term" value="P:protein insertion into mitochondrial inner membrane"/>
    <property type="evidence" value="ECO:0007669"/>
    <property type="project" value="TreeGrafter"/>
</dbReference>
<dbReference type="PANTHER" id="PTHR11038:SF18">
    <property type="entry name" value="MITOCHONDRIAL IMPORT INNER MEMBRANE TRANSLOCASE SUBUNIT TIM12"/>
    <property type="match status" value="1"/>
</dbReference>
<evidence type="ECO:0000256" key="7">
    <source>
        <dbReference type="ARBA" id="ARBA00023010"/>
    </source>
</evidence>
<evidence type="ECO:0000256" key="3">
    <source>
        <dbReference type="ARBA" id="ARBA00022723"/>
    </source>
</evidence>
<comment type="domain">
    <text evidence="11">The twin CX3C motif contains 4 conserved Cys residues that form 2 disulfide bonds in the mitochondrial intermembrane space.</text>
</comment>
<name>A0A0A8L347_9SACH</name>
<sequence>MSLFLDPYSAQNVDEGKINVAKVQYDAMNTTFNTMLRTCLEKCIPHEEFGEADLNKGEMCCIDRCVAKIHLSNRLIGGFAQSRGFTPERHLPYDRIVEAKIATEKKR</sequence>
<dbReference type="EMBL" id="CCBQ010000016">
    <property type="protein sequence ID" value="CDO92558.1"/>
    <property type="molecule type" value="Genomic_DNA"/>
</dbReference>
<accession>A0A0A8L347</accession>
<evidence type="ECO:0000256" key="6">
    <source>
        <dbReference type="ARBA" id="ARBA00022927"/>
    </source>
</evidence>
<dbReference type="InterPro" id="IPR004217">
    <property type="entry name" value="Tim10-like"/>
</dbReference>
<dbReference type="GO" id="GO:0005743">
    <property type="term" value="C:mitochondrial inner membrane"/>
    <property type="evidence" value="ECO:0007669"/>
    <property type="project" value="UniProtKB-SubCell"/>
</dbReference>
<keyword evidence="9" id="KW-0472">Membrane</keyword>
<protein>
    <recommendedName>
        <fullName evidence="11">Mitochondrial import inner membrane translocase subunit</fullName>
    </recommendedName>
</protein>
<evidence type="ECO:0000256" key="11">
    <source>
        <dbReference type="RuleBase" id="RU367043"/>
    </source>
</evidence>
<keyword evidence="10 11" id="KW-1015">Disulfide bond</keyword>
<comment type="subcellular location">
    <subcellularLocation>
        <location evidence="11">Mitochondrion inner membrane</location>
        <topology evidence="11">Peripheral membrane protein</topology>
        <orientation evidence="11">Intermembrane side</orientation>
    </subcellularLocation>
</comment>
<evidence type="ECO:0000259" key="12">
    <source>
        <dbReference type="Pfam" id="PF02953"/>
    </source>
</evidence>
<dbReference type="GO" id="GO:0046872">
    <property type="term" value="F:metal ion binding"/>
    <property type="evidence" value="ECO:0007669"/>
    <property type="project" value="UniProtKB-KW"/>
</dbReference>